<protein>
    <submittedName>
        <fullName evidence="1">Uncharacterized protein</fullName>
    </submittedName>
</protein>
<evidence type="ECO:0000313" key="2">
    <source>
        <dbReference type="Proteomes" id="UP000615446"/>
    </source>
</evidence>
<gene>
    <name evidence="1" type="ORF">RCL2_001081700</name>
</gene>
<dbReference type="Proteomes" id="UP000615446">
    <property type="component" value="Unassembled WGS sequence"/>
</dbReference>
<proteinExistence type="predicted"/>
<organism evidence="1 2">
    <name type="scientific">Rhizophagus clarus</name>
    <dbReference type="NCBI Taxonomy" id="94130"/>
    <lineage>
        <taxon>Eukaryota</taxon>
        <taxon>Fungi</taxon>
        <taxon>Fungi incertae sedis</taxon>
        <taxon>Mucoromycota</taxon>
        <taxon>Glomeromycotina</taxon>
        <taxon>Glomeromycetes</taxon>
        <taxon>Glomerales</taxon>
        <taxon>Glomeraceae</taxon>
        <taxon>Rhizophagus</taxon>
    </lineage>
</organism>
<sequence>MKLSIKASAELERNKRGKLKGILKCKMVFTTLHEQSSVVLSIIIATGFESKNDLSNWYCLLKTLGISAAANASIRSSISNFFVSENV</sequence>
<dbReference type="EMBL" id="BLAL01000072">
    <property type="protein sequence ID" value="GES83665.1"/>
    <property type="molecule type" value="Genomic_DNA"/>
</dbReference>
<evidence type="ECO:0000313" key="1">
    <source>
        <dbReference type="EMBL" id="GES83665.1"/>
    </source>
</evidence>
<comment type="caution">
    <text evidence="1">The sequence shown here is derived from an EMBL/GenBank/DDBJ whole genome shotgun (WGS) entry which is preliminary data.</text>
</comment>
<reference evidence="1" key="1">
    <citation type="submission" date="2019-10" db="EMBL/GenBank/DDBJ databases">
        <title>Conservation and host-specific expression of non-tandemly repeated heterogenous ribosome RNA gene in arbuscular mycorrhizal fungi.</title>
        <authorList>
            <person name="Maeda T."/>
            <person name="Kobayashi Y."/>
            <person name="Nakagawa T."/>
            <person name="Ezawa T."/>
            <person name="Yamaguchi K."/>
            <person name="Bino T."/>
            <person name="Nishimoto Y."/>
            <person name="Shigenobu S."/>
            <person name="Kawaguchi M."/>
        </authorList>
    </citation>
    <scope>NUCLEOTIDE SEQUENCE</scope>
    <source>
        <strain evidence="1">HR1</strain>
    </source>
</reference>
<name>A0A8H3LC36_9GLOM</name>
<dbReference type="AlphaFoldDB" id="A0A8H3LC36"/>
<accession>A0A8H3LC36</accession>